<dbReference type="GO" id="GO:0016020">
    <property type="term" value="C:membrane"/>
    <property type="evidence" value="ECO:0007669"/>
    <property type="project" value="UniProtKB-SubCell"/>
</dbReference>
<feature type="compositionally biased region" description="Basic residues" evidence="5">
    <location>
        <begin position="238"/>
        <end position="256"/>
    </location>
</feature>
<organism evidence="6 7">
    <name type="scientific">Corynebacterium heidelbergense</name>
    <dbReference type="NCBI Taxonomy" id="2055947"/>
    <lineage>
        <taxon>Bacteria</taxon>
        <taxon>Bacillati</taxon>
        <taxon>Actinomycetota</taxon>
        <taxon>Actinomycetes</taxon>
        <taxon>Mycobacteriales</taxon>
        <taxon>Corynebacteriaceae</taxon>
        <taxon>Corynebacterium</taxon>
    </lineage>
</organism>
<sequence>MIRTLARPLLASAFAVDGAQMLTNSSEYTDNAKAVVGTLRGVLPPNVATAIPKDPEKNVRIIATTKLVASAMLATGKKPRLAAATLAAIQLPTTVARHAFWTATDSRQKKEMQRGAVADMALLGALAITTADTQGKPGLAWRVQKALPGKTEQEKMVANAQEQAQELFHKAKDGANQASTAVASYVDDHSDEWKSTAADLTDKVKVYAAQASDVAQDYAEQASGVAKEYYGEASKQTAKARKQARKAAKKQAKKLK</sequence>
<gene>
    <name evidence="6" type="ORF">DLJ54_03760</name>
</gene>
<comment type="subcellular location">
    <subcellularLocation>
        <location evidence="1">Membrane</location>
        <topology evidence="1">Multi-pass membrane protein</topology>
    </subcellularLocation>
</comment>
<evidence type="ECO:0008006" key="8">
    <source>
        <dbReference type="Google" id="ProtNLM"/>
    </source>
</evidence>
<evidence type="ECO:0000256" key="5">
    <source>
        <dbReference type="SAM" id="MobiDB-lite"/>
    </source>
</evidence>
<accession>A0A364V6U1</accession>
<keyword evidence="2" id="KW-0812">Transmembrane</keyword>
<comment type="caution">
    <text evidence="6">The sequence shown here is derived from an EMBL/GenBank/DDBJ whole genome shotgun (WGS) entry which is preliminary data.</text>
</comment>
<protein>
    <recommendedName>
        <fullName evidence="8">DoxX family protein</fullName>
    </recommendedName>
</protein>
<dbReference type="Proteomes" id="UP000251577">
    <property type="component" value="Unassembled WGS sequence"/>
</dbReference>
<evidence type="ECO:0000313" key="6">
    <source>
        <dbReference type="EMBL" id="RAV32362.1"/>
    </source>
</evidence>
<evidence type="ECO:0000256" key="3">
    <source>
        <dbReference type="ARBA" id="ARBA00022989"/>
    </source>
</evidence>
<feature type="region of interest" description="Disordered" evidence="5">
    <location>
        <begin position="229"/>
        <end position="256"/>
    </location>
</feature>
<reference evidence="6 7" key="1">
    <citation type="journal article" date="2018" name="Syst. Appl. Microbiol.">
        <title>Corynebacterium heidelbergense sp. nov., isolated from the preen glands of Egyptian geese (Alopochen aegyptiacus).</title>
        <authorList>
            <person name="Braun M.S."/>
            <person name="Wang E."/>
            <person name="Zimmermann S."/>
            <person name="Wink M."/>
        </authorList>
    </citation>
    <scope>NUCLEOTIDE SEQUENCE [LARGE SCALE GENOMIC DNA]</scope>
    <source>
        <strain evidence="6 7">647</strain>
    </source>
</reference>
<evidence type="ECO:0000256" key="4">
    <source>
        <dbReference type="ARBA" id="ARBA00023136"/>
    </source>
</evidence>
<evidence type="ECO:0000313" key="7">
    <source>
        <dbReference type="Proteomes" id="UP000251577"/>
    </source>
</evidence>
<keyword evidence="4" id="KW-0472">Membrane</keyword>
<dbReference type="InterPro" id="IPR032808">
    <property type="entry name" value="DoxX"/>
</dbReference>
<keyword evidence="7" id="KW-1185">Reference proteome</keyword>
<dbReference type="RefSeq" id="WP_113630489.1">
    <property type="nucleotide sequence ID" value="NZ_QHCV01000026.1"/>
</dbReference>
<evidence type="ECO:0000256" key="2">
    <source>
        <dbReference type="ARBA" id="ARBA00022692"/>
    </source>
</evidence>
<dbReference type="EMBL" id="QHCV01000026">
    <property type="protein sequence ID" value="RAV32362.1"/>
    <property type="molecule type" value="Genomic_DNA"/>
</dbReference>
<name>A0A364V6U1_9CORY</name>
<evidence type="ECO:0000256" key="1">
    <source>
        <dbReference type="ARBA" id="ARBA00004141"/>
    </source>
</evidence>
<proteinExistence type="predicted"/>
<dbReference type="Pfam" id="PF07681">
    <property type="entry name" value="DoxX"/>
    <property type="match status" value="1"/>
</dbReference>
<keyword evidence="3" id="KW-1133">Transmembrane helix</keyword>
<dbReference type="AlphaFoldDB" id="A0A364V6U1"/>